<name>H6WNZ6_9BACT</name>
<protein>
    <submittedName>
        <fullName evidence="1">Uncharacterized protein</fullName>
    </submittedName>
</protein>
<organism evidence="1">
    <name type="scientific">uncultured Akkermansia sp. SMG25</name>
    <dbReference type="NCBI Taxonomy" id="1131822"/>
    <lineage>
        <taxon>Bacteria</taxon>
        <taxon>Pseudomonadati</taxon>
        <taxon>Verrucomicrobiota</taxon>
        <taxon>Verrucomicrobiia</taxon>
        <taxon>Verrucomicrobiales</taxon>
        <taxon>Akkermansiaceae</taxon>
        <taxon>Akkermansia</taxon>
        <taxon>environmental samples</taxon>
    </lineage>
</organism>
<accession>H6WNZ6</accession>
<proteinExistence type="predicted"/>
<reference evidence="1" key="1">
    <citation type="journal article" date="2012" name="ISME J.">
        <title>Functional metagenomics reveals novel salt tolerance loci from the human gut microbiome.</title>
        <authorList>
            <person name="Culligan E.P."/>
            <person name="Sleator R.D."/>
            <person name="Marchesi J.R."/>
            <person name="Hill C."/>
        </authorList>
    </citation>
    <scope>NUCLEOTIDE SEQUENCE</scope>
</reference>
<dbReference type="EMBL" id="JQ269600">
    <property type="protein sequence ID" value="AFA54927.1"/>
    <property type="molecule type" value="Genomic_DNA"/>
</dbReference>
<evidence type="ECO:0000313" key="1">
    <source>
        <dbReference type="EMBL" id="AFA54927.1"/>
    </source>
</evidence>
<sequence length="551" mass="63367">MQIRHTKSSRFILERQHNPIHVIDGKGEKLFPACQASPELVERIIQLASTGITVQGIQSLPYIVIDRLSFTYSFILPVKREEFQHCLSSHSGDKRILVRHLAALLSGNSRTDTPSLLNGSWKQLHDDDAVFDEHQNITARQTACSINHHKKKRKILAEKRFPIPFQNVTGNLFVGELPVQLHLPGKGDRKAYHKISIEQQEGSKDVFLKYTVYFSGNPQRALRHYPFLSKESLTPQECVRSFFQAYDAKEETDNYLDDDQTSQQAVLNALTNTLQAFLALHYADLRRAIHKVDNLMDAIDMPKNWMDCPSTATIRSLEVDWHFRVPSATWFVHQLGLNIRPEIREERFKFKDFEEDRKNGTKFSFEYFHDGFNAHPRKGVEISGYVKISTLSNLEVRLKYHDGVSSDDGDVRIPGVSSSVYASSYPDLLNRILRGILVAHDRISMYLPATNRGYEYTDAKYRTEQSERWTKEFLQYAIVNNAIFEGVEIITCVRAGFIPTSKILSPEALKFIRSQPVSGERGKRKIPTFFKQKGKNEKGSIWRFYPVIPEQ</sequence>
<dbReference type="AlphaFoldDB" id="H6WNZ6"/>